<name>A0ABN7SY62_OIKDI</name>
<gene>
    <name evidence="1" type="ORF">OKIOD_LOCUS12115</name>
</gene>
<evidence type="ECO:0000313" key="1">
    <source>
        <dbReference type="EMBL" id="CAG5107486.1"/>
    </source>
</evidence>
<dbReference type="Proteomes" id="UP001158576">
    <property type="component" value="Chromosome 1"/>
</dbReference>
<protein>
    <submittedName>
        <fullName evidence="1">Oidioi.mRNA.OKI2018_I69.chr1.g3350.t1.cds</fullName>
    </submittedName>
</protein>
<keyword evidence="2" id="KW-1185">Reference proteome</keyword>
<reference evidence="1 2" key="1">
    <citation type="submission" date="2021-04" db="EMBL/GenBank/DDBJ databases">
        <authorList>
            <person name="Bliznina A."/>
        </authorList>
    </citation>
    <scope>NUCLEOTIDE SEQUENCE [LARGE SCALE GENOMIC DNA]</scope>
</reference>
<dbReference type="EMBL" id="OU015566">
    <property type="protein sequence ID" value="CAG5107486.1"/>
    <property type="molecule type" value="Genomic_DNA"/>
</dbReference>
<sequence>MGHLIGAKILAQLEYNDFLNLEYILCPPGAGPYDGIISDTRCAELLNKMERTVDRNIAFVRRDFEIKYKKKPNVSGIVSIIKTHKALCEGYIQPKASFRTCASISFPEIFLGNDYIVSDARILGSHDRSLPKKDRTKASRGPLAQTTITFYVYKIIRPNAVTVMLNQVFTAEYDYQVYHPEFYLYEPYVVTIRSRMHQLKQVQIYNMENIREDIVDPRTAEIVGGLCYGCHEYDKRYRPKLIQDRFFSKNHFLPVVFPTDRADKVKIEVWHISPEGIKEQWSQIVILDEVEDEGTKFEIFSRMAFLDSYNWAGIDCNPDLFRTLIYHIRLDERKVESYRFGHGWTDIQAFGYYKDTMYCYIGKDDADDLPHAERHSFLARIKDGEPEMLCWVDNCKDTSDHPDEGLHIEFWHDGYVQLCYKWDTGPNCGRLLTIADIEKEVERTTETHTANGMTTEQTAPIIKLRRLYDEGTMDLDFLTESFRYGNMDKHHRVNFFL</sequence>
<organism evidence="1 2">
    <name type="scientific">Oikopleura dioica</name>
    <name type="common">Tunicate</name>
    <dbReference type="NCBI Taxonomy" id="34765"/>
    <lineage>
        <taxon>Eukaryota</taxon>
        <taxon>Metazoa</taxon>
        <taxon>Chordata</taxon>
        <taxon>Tunicata</taxon>
        <taxon>Appendicularia</taxon>
        <taxon>Copelata</taxon>
        <taxon>Oikopleuridae</taxon>
        <taxon>Oikopleura</taxon>
    </lineage>
</organism>
<proteinExistence type="predicted"/>
<evidence type="ECO:0000313" key="2">
    <source>
        <dbReference type="Proteomes" id="UP001158576"/>
    </source>
</evidence>
<accession>A0ABN7SY62</accession>